<evidence type="ECO:0000256" key="3">
    <source>
        <dbReference type="PROSITE-ProRule" id="PRU00175"/>
    </source>
</evidence>
<organism evidence="5 6">
    <name type="scientific">Hymenolepis diminuta</name>
    <name type="common">Rat tapeworm</name>
    <dbReference type="NCBI Taxonomy" id="6216"/>
    <lineage>
        <taxon>Eukaryota</taxon>
        <taxon>Metazoa</taxon>
        <taxon>Spiralia</taxon>
        <taxon>Lophotrochozoa</taxon>
        <taxon>Platyhelminthes</taxon>
        <taxon>Cestoda</taxon>
        <taxon>Eucestoda</taxon>
        <taxon>Cyclophyllidea</taxon>
        <taxon>Hymenolepididae</taxon>
        <taxon>Hymenolepis</taxon>
    </lineage>
</organism>
<dbReference type="AlphaFoldDB" id="A0A564YPN1"/>
<feature type="domain" description="RING-type" evidence="4">
    <location>
        <begin position="6"/>
        <end position="46"/>
    </location>
</feature>
<evidence type="ECO:0000256" key="2">
    <source>
        <dbReference type="ARBA" id="ARBA00022833"/>
    </source>
</evidence>
<proteinExistence type="predicted"/>
<dbReference type="Gene3D" id="3.30.40.10">
    <property type="entry name" value="Zinc/RING finger domain, C3HC4 (zinc finger)"/>
    <property type="match status" value="2"/>
</dbReference>
<dbReference type="PROSITE" id="PS50089">
    <property type="entry name" value="ZF_RING_2"/>
    <property type="match status" value="2"/>
</dbReference>
<dbReference type="SMART" id="SM00184">
    <property type="entry name" value="RING"/>
    <property type="match status" value="2"/>
</dbReference>
<sequence>MNFSRCSICERRLVVYYATISECEHKFHFWCLMRWTSSKTHDHRCPCPVASCSSHFDSINVMKSKEGTIRQLAHLRNLICGICLEVVTSPVLITTCCRKGLCLNCSNMALFRRFECPMDRTRTPFWSFLVWDQEKIIHIESVFIADSLSFDKFCEALSPNIACRFCESEDNVEDLQFCCICLEFYHPLCAPAQREPKPIIPVCSVCDNILIEDT</sequence>
<keyword evidence="6" id="KW-1185">Reference proteome</keyword>
<evidence type="ECO:0000313" key="6">
    <source>
        <dbReference type="Proteomes" id="UP000321570"/>
    </source>
</evidence>
<dbReference type="EMBL" id="CABIJS010000299">
    <property type="protein sequence ID" value="VUZ48623.1"/>
    <property type="molecule type" value="Genomic_DNA"/>
</dbReference>
<keyword evidence="2" id="KW-0862">Zinc</keyword>
<evidence type="ECO:0000259" key="4">
    <source>
        <dbReference type="PROSITE" id="PS50089"/>
    </source>
</evidence>
<evidence type="ECO:0000256" key="1">
    <source>
        <dbReference type="ARBA" id="ARBA00022771"/>
    </source>
</evidence>
<reference evidence="5 6" key="1">
    <citation type="submission" date="2019-07" db="EMBL/GenBank/DDBJ databases">
        <authorList>
            <person name="Jastrzebski P J."/>
            <person name="Paukszto L."/>
            <person name="Jastrzebski P J."/>
        </authorList>
    </citation>
    <scope>NUCLEOTIDE SEQUENCE [LARGE SCALE GENOMIC DNA]</scope>
    <source>
        <strain evidence="5 6">WMS-il1</strain>
    </source>
</reference>
<dbReference type="GO" id="GO:0008270">
    <property type="term" value="F:zinc ion binding"/>
    <property type="evidence" value="ECO:0007669"/>
    <property type="project" value="UniProtKB-KW"/>
</dbReference>
<dbReference type="Proteomes" id="UP000321570">
    <property type="component" value="Unassembled WGS sequence"/>
</dbReference>
<name>A0A564YPN1_HYMDI</name>
<accession>A0A564YPN1</accession>
<evidence type="ECO:0000313" key="5">
    <source>
        <dbReference type="EMBL" id="VUZ48623.1"/>
    </source>
</evidence>
<keyword evidence="1 3" id="KW-0863">Zinc-finger</keyword>
<dbReference type="SUPFAM" id="SSF57850">
    <property type="entry name" value="RING/U-box"/>
    <property type="match status" value="2"/>
</dbReference>
<dbReference type="InterPro" id="IPR001841">
    <property type="entry name" value="Znf_RING"/>
</dbReference>
<feature type="domain" description="RING-type" evidence="4">
    <location>
        <begin position="80"/>
        <end position="120"/>
    </location>
</feature>
<keyword evidence="1 3" id="KW-0479">Metal-binding</keyword>
<protein>
    <recommendedName>
        <fullName evidence="4">RING-type domain-containing protein</fullName>
    </recommendedName>
</protein>
<dbReference type="InterPro" id="IPR013083">
    <property type="entry name" value="Znf_RING/FYVE/PHD"/>
</dbReference>
<gene>
    <name evidence="5" type="ORF">WMSIL1_LOCUS7852</name>
</gene>